<evidence type="ECO:0000259" key="2">
    <source>
        <dbReference type="Pfam" id="PF11160"/>
    </source>
</evidence>
<dbReference type="Proteomes" id="UP000199137">
    <property type="component" value="Unassembled WGS sequence"/>
</dbReference>
<sequence>MTKEFRKGDQVKWDAGGESPTGVAERKLTSDTAAGGREVKAAPDDPQYLVRSGKSGKTAVHRPEAIHPA</sequence>
<protein>
    <recommendedName>
        <fullName evidence="2">Hypervirulence associated protein TUDOR domain-containing protein</fullName>
    </recommendedName>
</protein>
<dbReference type="RefSeq" id="WP_093573503.1">
    <property type="nucleotide sequence ID" value="NZ_FOWC01000003.1"/>
</dbReference>
<feature type="compositionally biased region" description="Basic and acidic residues" evidence="1">
    <location>
        <begin position="1"/>
        <end position="12"/>
    </location>
</feature>
<organism evidence="3 4">
    <name type="scientific">Amycolatopsis rubida</name>
    <dbReference type="NCBI Taxonomy" id="112413"/>
    <lineage>
        <taxon>Bacteria</taxon>
        <taxon>Bacillati</taxon>
        <taxon>Actinomycetota</taxon>
        <taxon>Actinomycetes</taxon>
        <taxon>Pseudonocardiales</taxon>
        <taxon>Pseudonocardiaceae</taxon>
        <taxon>Amycolatopsis</taxon>
    </lineage>
</organism>
<dbReference type="OrthoDB" id="71751at2"/>
<dbReference type="EMBL" id="FOWC01000003">
    <property type="protein sequence ID" value="SFO81706.1"/>
    <property type="molecule type" value="Genomic_DNA"/>
</dbReference>
<reference evidence="3 4" key="1">
    <citation type="submission" date="2016-10" db="EMBL/GenBank/DDBJ databases">
        <authorList>
            <person name="de Groot N.N."/>
        </authorList>
    </citation>
    <scope>NUCLEOTIDE SEQUENCE [LARGE SCALE GENOMIC DNA]</scope>
    <source>
        <strain evidence="3 4">DSM 44637</strain>
    </source>
</reference>
<feature type="region of interest" description="Disordered" evidence="1">
    <location>
        <begin position="1"/>
        <end position="69"/>
    </location>
</feature>
<evidence type="ECO:0000313" key="4">
    <source>
        <dbReference type="Proteomes" id="UP000199137"/>
    </source>
</evidence>
<proteinExistence type="predicted"/>
<gene>
    <name evidence="3" type="ORF">SAMN05421854_10396</name>
</gene>
<dbReference type="InterPro" id="IPR021331">
    <property type="entry name" value="Hva1_TUDOR"/>
</dbReference>
<name>A0A1I5KAS9_9PSEU</name>
<evidence type="ECO:0000313" key="3">
    <source>
        <dbReference type="EMBL" id="SFO81706.1"/>
    </source>
</evidence>
<dbReference type="AlphaFoldDB" id="A0A1I5KAS9"/>
<dbReference type="Pfam" id="PF11160">
    <property type="entry name" value="Hva1_TUDOR"/>
    <property type="match status" value="1"/>
</dbReference>
<dbReference type="Gene3D" id="2.30.30.1060">
    <property type="match status" value="1"/>
</dbReference>
<feature type="domain" description="Hypervirulence associated protein TUDOR" evidence="2">
    <location>
        <begin position="8"/>
        <end position="66"/>
    </location>
</feature>
<accession>A0A1I5KAS9</accession>
<evidence type="ECO:0000256" key="1">
    <source>
        <dbReference type="SAM" id="MobiDB-lite"/>
    </source>
</evidence>
<dbReference type="STRING" id="112413.SAMN05421854_10396"/>